<dbReference type="AlphaFoldDB" id="A0A0B2BRM6"/>
<evidence type="ECO:0000313" key="1">
    <source>
        <dbReference type="EMBL" id="KHL24175.1"/>
    </source>
</evidence>
<protein>
    <submittedName>
        <fullName evidence="1">Uncharacterized protein</fullName>
    </submittedName>
</protein>
<organism evidence="1 2">
    <name type="scientific">Croceibacterium mercuriale</name>
    <dbReference type="NCBI Taxonomy" id="1572751"/>
    <lineage>
        <taxon>Bacteria</taxon>
        <taxon>Pseudomonadati</taxon>
        <taxon>Pseudomonadota</taxon>
        <taxon>Alphaproteobacteria</taxon>
        <taxon>Sphingomonadales</taxon>
        <taxon>Erythrobacteraceae</taxon>
        <taxon>Croceibacterium</taxon>
    </lineage>
</organism>
<gene>
    <name evidence="1" type="ORF">PK98_15365</name>
</gene>
<proteinExistence type="predicted"/>
<evidence type="ECO:0000313" key="2">
    <source>
        <dbReference type="Proteomes" id="UP000030988"/>
    </source>
</evidence>
<accession>A0A0B2BRM6</accession>
<dbReference type="Proteomes" id="UP000030988">
    <property type="component" value="Unassembled WGS sequence"/>
</dbReference>
<name>A0A0B2BRM6_9SPHN</name>
<comment type="caution">
    <text evidence="1">The sequence shown here is derived from an EMBL/GenBank/DDBJ whole genome shotgun (WGS) entry which is preliminary data.</text>
</comment>
<keyword evidence="2" id="KW-1185">Reference proteome</keyword>
<sequence length="610" mass="63689">MDEGARQRVGARFAEAMAAHFPQVEGRFAESLPLDATVAARLAHTLVASLRLSRAQMWRVDKPVGTDGYLPLTLTLDVTDGATGEVVFSHTRSEIAQGTWAPEAVAGEIAARLPDQLDATMQRLVADAAATWQPWVQQMRVIGRAEDALIIDGGRDRGLRVGDSIGTDGRVTWVGPDYAAVRTVLSRPEIGEVLSRRAASPATSLARPAVLPVIAAVPPGYAIPYLQQIFGEELARGGQYMPVPVNPAFSRLRTLALEEAQAPPAPARSLPDFIATLQIVALPSAAFASNVPGVMIERHEAHAFATLADRSGRIVGAFHGTGRITDEVAGDMRHSVQQRRDTAVRNALNDLADRIGAFRPETGFVELADGGDAPLIADPGGVLPLGAQMPVLRRVSGIDGRRDVLVPVGDIRTLAAEPAGIRAAQAGLGQVGLRRGDLVPTLRGGPPLRSRRALMRCRGADGALALDTRGGVAMTAWPMAAELGFAGGAGVALFDGDLPARLAGLGVEFGEWKDFPAATARDPQECFTPVIGIVPAAAGGYDLTVGYTLFGGGTIAGAKLAGGGLQSLLTPSRMPADAPAEAVSAMLQFDLVEQVLPLALKAAGGLSLGD</sequence>
<dbReference type="EMBL" id="JTDN01000004">
    <property type="protein sequence ID" value="KHL24175.1"/>
    <property type="molecule type" value="Genomic_DNA"/>
</dbReference>
<dbReference type="STRING" id="1572751.PK98_15365"/>
<reference evidence="1 2" key="1">
    <citation type="submission" date="2014-11" db="EMBL/GenBank/DDBJ databases">
        <title>Draft genome sequence of Kirrobacter mercurialis.</title>
        <authorList>
            <person name="Coil D.A."/>
            <person name="Eisen J.A."/>
        </authorList>
    </citation>
    <scope>NUCLEOTIDE SEQUENCE [LARGE SCALE GENOMIC DNA]</scope>
    <source>
        <strain evidence="1 2">Coronado</strain>
    </source>
</reference>